<dbReference type="Proteomes" id="UP001558713">
    <property type="component" value="Unassembled WGS sequence"/>
</dbReference>
<dbReference type="AlphaFoldDB" id="A0ABD0Z9K9"/>
<dbReference type="Gene3D" id="3.20.20.70">
    <property type="entry name" value="Aldolase class I"/>
    <property type="match status" value="1"/>
</dbReference>
<evidence type="ECO:0000256" key="1">
    <source>
        <dbReference type="ARBA" id="ARBA00005046"/>
    </source>
</evidence>
<dbReference type="PANTHER" id="PTHR22960">
    <property type="entry name" value="MOLYBDOPTERIN COFACTOR SYNTHESIS PROTEIN A"/>
    <property type="match status" value="1"/>
</dbReference>
<comment type="pathway">
    <text evidence="1">Cofactor biosynthesis; molybdopterin biosynthesis.</text>
</comment>
<protein>
    <submittedName>
        <fullName evidence="3">GTP 3',8-cyclase</fullName>
    </submittedName>
</protein>
<dbReference type="InterPro" id="IPR013785">
    <property type="entry name" value="Aldolase_TIM"/>
</dbReference>
<keyword evidence="2" id="KW-0501">Molybdenum cofactor biosynthesis</keyword>
<dbReference type="PANTHER" id="PTHR22960:SF0">
    <property type="entry name" value="MOLYBDENUM COFACTOR BIOSYNTHESIS PROTEIN 1"/>
    <property type="match status" value="1"/>
</dbReference>
<evidence type="ECO:0000256" key="2">
    <source>
        <dbReference type="ARBA" id="ARBA00023150"/>
    </source>
</evidence>
<name>A0ABD0Z9K9_CARAN</name>
<comment type="caution">
    <text evidence="3">The sequence shown here is derived from an EMBL/GenBank/DDBJ whole genome shotgun (WGS) entry which is preliminary data.</text>
</comment>
<dbReference type="GO" id="GO:0006777">
    <property type="term" value="P:Mo-molybdopterin cofactor biosynthetic process"/>
    <property type="evidence" value="ECO:0007669"/>
    <property type="project" value="UniProtKB-KW"/>
</dbReference>
<evidence type="ECO:0000313" key="3">
    <source>
        <dbReference type="EMBL" id="KAL1191381.1"/>
    </source>
</evidence>
<sequence>MDVMDRRAPPLPLLPSQSQFHAPMQMSSSSFFDLNVPYAIPQMASSKLKVSLTDPLRSGADDEALREIIGAAVKRKKATHAGMLDIAKTTNRPMIHIGG</sequence>
<gene>
    <name evidence="3" type="ORF">V5N11_029622</name>
</gene>
<reference evidence="3 4" key="1">
    <citation type="submission" date="2024-04" db="EMBL/GenBank/DDBJ databases">
        <title>Genome assembly C_amara_ONT_v2.</title>
        <authorList>
            <person name="Yant L."/>
            <person name="Moore C."/>
            <person name="Slenker M."/>
        </authorList>
    </citation>
    <scope>NUCLEOTIDE SEQUENCE [LARGE SCALE GENOMIC DNA]</scope>
    <source>
        <tissue evidence="3">Leaf</tissue>
    </source>
</reference>
<proteinExistence type="predicted"/>
<dbReference type="InterPro" id="IPR050105">
    <property type="entry name" value="MoCo_biosynth_MoaA/MoaC"/>
</dbReference>
<accession>A0ABD0Z9K9</accession>
<keyword evidence="4" id="KW-1185">Reference proteome</keyword>
<evidence type="ECO:0000313" key="4">
    <source>
        <dbReference type="Proteomes" id="UP001558713"/>
    </source>
</evidence>
<dbReference type="EMBL" id="JBANAX010000854">
    <property type="protein sequence ID" value="KAL1191381.1"/>
    <property type="molecule type" value="Genomic_DNA"/>
</dbReference>
<organism evidence="3 4">
    <name type="scientific">Cardamine amara subsp. amara</name>
    <dbReference type="NCBI Taxonomy" id="228776"/>
    <lineage>
        <taxon>Eukaryota</taxon>
        <taxon>Viridiplantae</taxon>
        <taxon>Streptophyta</taxon>
        <taxon>Embryophyta</taxon>
        <taxon>Tracheophyta</taxon>
        <taxon>Spermatophyta</taxon>
        <taxon>Magnoliopsida</taxon>
        <taxon>eudicotyledons</taxon>
        <taxon>Gunneridae</taxon>
        <taxon>Pentapetalae</taxon>
        <taxon>rosids</taxon>
        <taxon>malvids</taxon>
        <taxon>Brassicales</taxon>
        <taxon>Brassicaceae</taxon>
        <taxon>Cardamineae</taxon>
        <taxon>Cardamine</taxon>
    </lineage>
</organism>